<dbReference type="GO" id="GO:0005975">
    <property type="term" value="P:carbohydrate metabolic process"/>
    <property type="evidence" value="ECO:0007669"/>
    <property type="project" value="InterPro"/>
</dbReference>
<evidence type="ECO:0000256" key="4">
    <source>
        <dbReference type="ARBA" id="ARBA00023295"/>
    </source>
</evidence>
<dbReference type="EC" id="3.2.1.26" evidence="2"/>
<dbReference type="PANTHER" id="PTHR43101">
    <property type="entry name" value="BETA-FRUCTOSIDASE"/>
    <property type="match status" value="1"/>
</dbReference>
<proteinExistence type="inferred from homology"/>
<dbReference type="Gene3D" id="2.60.120.560">
    <property type="entry name" value="Exo-inulinase, domain 1"/>
    <property type="match status" value="1"/>
</dbReference>
<comment type="caution">
    <text evidence="8">The sequence shown here is derived from an EMBL/GenBank/DDBJ whole genome shotgun (WGS) entry which is preliminary data.</text>
</comment>
<dbReference type="InterPro" id="IPR023296">
    <property type="entry name" value="Glyco_hydro_beta-prop_sf"/>
</dbReference>
<sequence length="482" mass="53112">MTHRPELHVTPGTGVLRAPAAALFDGTIWHVFHQFQPRTTEGSRWAHQYSDGSPFSFEECDDVLAPEGDELEIRAGSVTATDNEVNLYFTSVTETGRSIHLAEVPDIAATVENVNDDPTALDPHVRRVGEILGDINGGRWFRSPCVVPDWRDHTDRDCGHSGWIMLAVRGHRDAPEVVVCTSPDGVHWSLLGPLELVGDTGLQGERMVAPRIMRLHDEVKDKVCDVLLITLERDGIDASGYLIGSLVGTQFRVDKPFRRIDHGHDFTRPRNTNFVSRSNNIAAHYRDAYLFGLMNGVGRLDDAYQHESYLAEGWANCLSLPRRVTLQDGILYQTPARGLISAIEESDHALMLTSIFEVPPGDAITVELTDSCGQVAATITHYGDRLELDRSMNTYHQGDEVAVAPLGEGDTDTITVIADGSTVEVFADGGQVAMASRVYFNGQCEEFHLHHTPGVTVLHTNVIAPTMSGFYHLDDVDEGIIR</sequence>
<dbReference type="GeneID" id="84575034"/>
<dbReference type="AlphaFoldDB" id="A0A6H9XTG9"/>
<comment type="similarity">
    <text evidence="1 5">Belongs to the glycosyl hydrolase 32 family.</text>
</comment>
<dbReference type="Pfam" id="PF00251">
    <property type="entry name" value="Glyco_hydro_32N"/>
    <property type="match status" value="1"/>
</dbReference>
<dbReference type="InterPro" id="IPR013320">
    <property type="entry name" value="ConA-like_dom_sf"/>
</dbReference>
<evidence type="ECO:0000256" key="5">
    <source>
        <dbReference type="RuleBase" id="RU362110"/>
    </source>
</evidence>
<keyword evidence="3 5" id="KW-0378">Hydrolase</keyword>
<evidence type="ECO:0000259" key="7">
    <source>
        <dbReference type="Pfam" id="PF08244"/>
    </source>
</evidence>
<evidence type="ECO:0000313" key="8">
    <source>
        <dbReference type="EMBL" id="SPW33215.1"/>
    </source>
</evidence>
<dbReference type="Pfam" id="PF08244">
    <property type="entry name" value="Glyco_hydro_32C"/>
    <property type="match status" value="1"/>
</dbReference>
<dbReference type="RefSeq" id="WP_005527172.1">
    <property type="nucleotide sequence ID" value="NZ_CP050134.2"/>
</dbReference>
<evidence type="ECO:0000313" key="9">
    <source>
        <dbReference type="Proteomes" id="UP000249886"/>
    </source>
</evidence>
<evidence type="ECO:0000259" key="6">
    <source>
        <dbReference type="Pfam" id="PF00251"/>
    </source>
</evidence>
<dbReference type="InterPro" id="IPR001362">
    <property type="entry name" value="Glyco_hydro_32"/>
</dbReference>
<keyword evidence="4 5" id="KW-0326">Glycosidase</keyword>
<feature type="domain" description="Glycosyl hydrolase family 32 N-terminal" evidence="6">
    <location>
        <begin position="8"/>
        <end position="335"/>
    </location>
</feature>
<name>A0A6H9XTG9_9CORY</name>
<reference evidence="8 9" key="1">
    <citation type="submission" date="2018-06" db="EMBL/GenBank/DDBJ databases">
        <authorList>
            <consortium name="Pathogen Informatics"/>
            <person name="Doyle S."/>
        </authorList>
    </citation>
    <scope>NUCLEOTIDE SEQUENCE [LARGE SCALE GENOMIC DNA]</scope>
    <source>
        <strain evidence="8 9">NCTC10254</strain>
    </source>
</reference>
<protein>
    <recommendedName>
        <fullName evidence="2">beta-fructofuranosidase</fullName>
        <ecNumber evidence="2">3.2.1.26</ecNumber>
    </recommendedName>
</protein>
<dbReference type="InterPro" id="IPR013189">
    <property type="entry name" value="Glyco_hydro_32_C"/>
</dbReference>
<gene>
    <name evidence="8" type="primary">scrB_2</name>
    <name evidence="8" type="ORF">NCTC10254_02360</name>
</gene>
<dbReference type="PANTHER" id="PTHR43101:SF1">
    <property type="entry name" value="BETA-FRUCTOSIDASE"/>
    <property type="match status" value="1"/>
</dbReference>
<evidence type="ECO:0000256" key="3">
    <source>
        <dbReference type="ARBA" id="ARBA00022801"/>
    </source>
</evidence>
<dbReference type="SUPFAM" id="SSF49899">
    <property type="entry name" value="Concanavalin A-like lectins/glucanases"/>
    <property type="match status" value="1"/>
</dbReference>
<evidence type="ECO:0000256" key="2">
    <source>
        <dbReference type="ARBA" id="ARBA00012758"/>
    </source>
</evidence>
<dbReference type="InterPro" id="IPR051214">
    <property type="entry name" value="GH32_Enzymes"/>
</dbReference>
<dbReference type="Proteomes" id="UP000249886">
    <property type="component" value="Unassembled WGS sequence"/>
</dbReference>
<dbReference type="SUPFAM" id="SSF75005">
    <property type="entry name" value="Arabinanase/levansucrase/invertase"/>
    <property type="match status" value="1"/>
</dbReference>
<dbReference type="GO" id="GO:0004564">
    <property type="term" value="F:beta-fructofuranosidase activity"/>
    <property type="evidence" value="ECO:0007669"/>
    <property type="project" value="UniProtKB-EC"/>
</dbReference>
<feature type="domain" description="Glycosyl hydrolase family 32 C-terminal" evidence="7">
    <location>
        <begin position="396"/>
        <end position="456"/>
    </location>
</feature>
<accession>A0A6H9XTG9</accession>
<dbReference type="SMART" id="SM00640">
    <property type="entry name" value="Glyco_32"/>
    <property type="match status" value="1"/>
</dbReference>
<organism evidence="8 9">
    <name type="scientific">Corynebacterium matruchotii</name>
    <dbReference type="NCBI Taxonomy" id="43768"/>
    <lineage>
        <taxon>Bacteria</taxon>
        <taxon>Bacillati</taxon>
        <taxon>Actinomycetota</taxon>
        <taxon>Actinomycetes</taxon>
        <taxon>Mycobacteriales</taxon>
        <taxon>Corynebacteriaceae</taxon>
        <taxon>Corynebacterium</taxon>
    </lineage>
</organism>
<dbReference type="Gene3D" id="2.115.10.20">
    <property type="entry name" value="Glycosyl hydrolase domain, family 43"/>
    <property type="match status" value="1"/>
</dbReference>
<evidence type="ECO:0000256" key="1">
    <source>
        <dbReference type="ARBA" id="ARBA00009902"/>
    </source>
</evidence>
<dbReference type="InterPro" id="IPR013148">
    <property type="entry name" value="Glyco_hydro_32_N"/>
</dbReference>
<dbReference type="EMBL" id="UARK01000033">
    <property type="protein sequence ID" value="SPW33215.1"/>
    <property type="molecule type" value="Genomic_DNA"/>
</dbReference>